<dbReference type="PROSITE" id="PS00191">
    <property type="entry name" value="CYTOCHROME_B5_1"/>
    <property type="match status" value="1"/>
</dbReference>
<dbReference type="EMBL" id="KZ451885">
    <property type="protein sequence ID" value="PKA66727.1"/>
    <property type="molecule type" value="Genomic_DNA"/>
</dbReference>
<evidence type="ECO:0000256" key="4">
    <source>
        <dbReference type="ARBA" id="ARBA00022723"/>
    </source>
</evidence>
<keyword evidence="3 8" id="KW-0812">Transmembrane</keyword>
<dbReference type="GO" id="GO:0009703">
    <property type="term" value="F:nitrate reductase (NADH) activity"/>
    <property type="evidence" value="ECO:0007669"/>
    <property type="project" value="UniProtKB-EC"/>
</dbReference>
<keyword evidence="4 8" id="KW-0479">Metal-binding</keyword>
<dbReference type="AlphaFoldDB" id="A0A2I0BG00"/>
<evidence type="ECO:0000256" key="8">
    <source>
        <dbReference type="RuleBase" id="RU362121"/>
    </source>
</evidence>
<evidence type="ECO:0000256" key="1">
    <source>
        <dbReference type="ARBA" id="ARBA00004370"/>
    </source>
</evidence>
<keyword evidence="8" id="KW-1133">Transmembrane helix</keyword>
<feature type="transmembrane region" description="Helical" evidence="8">
    <location>
        <begin position="129"/>
        <end position="149"/>
    </location>
</feature>
<feature type="region of interest" description="Disordered" evidence="9">
    <location>
        <begin position="89"/>
        <end position="120"/>
    </location>
</feature>
<dbReference type="GO" id="GO:0020037">
    <property type="term" value="F:heme binding"/>
    <property type="evidence" value="ECO:0007669"/>
    <property type="project" value="UniProtKB-UniRule"/>
</dbReference>
<dbReference type="EC" id="1.7.1.1" evidence="11"/>
<dbReference type="FunFam" id="3.10.120.10:FF:000002">
    <property type="entry name" value="Cytochrome b5 type B"/>
    <property type="match status" value="1"/>
</dbReference>
<keyword evidence="5 8" id="KW-0408">Iron</keyword>
<evidence type="ECO:0000259" key="10">
    <source>
        <dbReference type="PROSITE" id="PS50255"/>
    </source>
</evidence>
<gene>
    <name evidence="11" type="primary">CYTB5-A</name>
    <name evidence="11" type="ORF">AXF42_Ash003382</name>
</gene>
<name>A0A2I0BG00_9ASPA</name>
<dbReference type="PROSITE" id="PS50255">
    <property type="entry name" value="CYTOCHROME_B5_2"/>
    <property type="match status" value="1"/>
</dbReference>
<sequence>MAVGSKKYSVSEISGHTSKDDCWLIIHGKVYDVTDFLEDHPGGDDVLLQAAANGDATQSFEDVGHSTAATNQMESFFMGVVDGIEAAVDAGGGDSNPAPASAGGNSNQAPAAGDPLLTKKPPAASPTSFMDVLLPLLILASAFAAWCYLKYYNNVQA</sequence>
<evidence type="ECO:0000313" key="12">
    <source>
        <dbReference type="Proteomes" id="UP000236161"/>
    </source>
</evidence>
<dbReference type="PRINTS" id="PR00363">
    <property type="entry name" value="CYTOCHROMEB5"/>
</dbReference>
<dbReference type="Gene3D" id="3.10.120.10">
    <property type="entry name" value="Cytochrome b5-like heme/steroid binding domain"/>
    <property type="match status" value="1"/>
</dbReference>
<organism evidence="11 12">
    <name type="scientific">Apostasia shenzhenica</name>
    <dbReference type="NCBI Taxonomy" id="1088818"/>
    <lineage>
        <taxon>Eukaryota</taxon>
        <taxon>Viridiplantae</taxon>
        <taxon>Streptophyta</taxon>
        <taxon>Embryophyta</taxon>
        <taxon>Tracheophyta</taxon>
        <taxon>Spermatophyta</taxon>
        <taxon>Magnoliopsida</taxon>
        <taxon>Liliopsida</taxon>
        <taxon>Asparagales</taxon>
        <taxon>Orchidaceae</taxon>
        <taxon>Apostasioideae</taxon>
        <taxon>Apostasia</taxon>
    </lineage>
</organism>
<keyword evidence="6 8" id="KW-0472">Membrane</keyword>
<evidence type="ECO:0000256" key="9">
    <source>
        <dbReference type="SAM" id="MobiDB-lite"/>
    </source>
</evidence>
<dbReference type="PANTHER" id="PTHR19359:SF101">
    <property type="entry name" value="CYTOCHROME B5-LIKE HEME_STEROID BINDING DOMAIN CONTAINING PROTEIN, EXPRESSED"/>
    <property type="match status" value="1"/>
</dbReference>
<evidence type="ECO:0000313" key="11">
    <source>
        <dbReference type="EMBL" id="PKA66727.1"/>
    </source>
</evidence>
<dbReference type="STRING" id="1088818.A0A2I0BG00"/>
<dbReference type="SUPFAM" id="SSF55856">
    <property type="entry name" value="Cytochrome b5-like heme/steroid binding domain"/>
    <property type="match status" value="1"/>
</dbReference>
<comment type="subcellular location">
    <subcellularLocation>
        <location evidence="1">Membrane</location>
    </subcellularLocation>
</comment>
<keyword evidence="11" id="KW-0560">Oxidoreductase</keyword>
<evidence type="ECO:0000256" key="6">
    <source>
        <dbReference type="ARBA" id="ARBA00023136"/>
    </source>
</evidence>
<evidence type="ECO:0000256" key="3">
    <source>
        <dbReference type="ARBA" id="ARBA00022692"/>
    </source>
</evidence>
<dbReference type="GO" id="GO:0016020">
    <property type="term" value="C:membrane"/>
    <property type="evidence" value="ECO:0007669"/>
    <property type="project" value="UniProtKB-SubCell"/>
</dbReference>
<proteinExistence type="inferred from homology"/>
<dbReference type="InterPro" id="IPR018506">
    <property type="entry name" value="Cyt_B5_heme-BS"/>
</dbReference>
<evidence type="ECO:0000256" key="2">
    <source>
        <dbReference type="ARBA" id="ARBA00022617"/>
    </source>
</evidence>
<evidence type="ECO:0000256" key="5">
    <source>
        <dbReference type="ARBA" id="ARBA00023004"/>
    </source>
</evidence>
<dbReference type="Proteomes" id="UP000236161">
    <property type="component" value="Unassembled WGS sequence"/>
</dbReference>
<dbReference type="Pfam" id="PF00173">
    <property type="entry name" value="Cyt-b5"/>
    <property type="match status" value="1"/>
</dbReference>
<evidence type="ECO:0000256" key="7">
    <source>
        <dbReference type="ARBA" id="ARBA00038168"/>
    </source>
</evidence>
<dbReference type="InterPro" id="IPR036400">
    <property type="entry name" value="Cyt_B5-like_heme/steroid_sf"/>
</dbReference>
<protein>
    <submittedName>
        <fullName evidence="11">Cytochrome b5 isoform A</fullName>
        <ecNumber evidence="11">1.7.1.1</ecNumber>
    </submittedName>
</protein>
<keyword evidence="12" id="KW-1185">Reference proteome</keyword>
<keyword evidence="2 8" id="KW-0349">Heme</keyword>
<dbReference type="InterPro" id="IPR050668">
    <property type="entry name" value="Cytochrome_b5"/>
</dbReference>
<dbReference type="PANTHER" id="PTHR19359">
    <property type="entry name" value="CYTOCHROME B5"/>
    <property type="match status" value="1"/>
</dbReference>
<dbReference type="SMART" id="SM01117">
    <property type="entry name" value="Cyt-b5"/>
    <property type="match status" value="1"/>
</dbReference>
<dbReference type="InterPro" id="IPR001199">
    <property type="entry name" value="Cyt_B5-like_heme/steroid-bd"/>
</dbReference>
<comment type="similarity">
    <text evidence="7 8">Belongs to the cytochrome b5 family.</text>
</comment>
<accession>A0A2I0BG00</accession>
<feature type="domain" description="Cytochrome b5 heme-binding" evidence="10">
    <location>
        <begin position="5"/>
        <end position="82"/>
    </location>
</feature>
<dbReference type="GO" id="GO:0046872">
    <property type="term" value="F:metal ion binding"/>
    <property type="evidence" value="ECO:0007669"/>
    <property type="project" value="UniProtKB-UniRule"/>
</dbReference>
<dbReference type="OrthoDB" id="260519at2759"/>
<reference evidence="11 12" key="1">
    <citation type="journal article" date="2017" name="Nature">
        <title>The Apostasia genome and the evolution of orchids.</title>
        <authorList>
            <person name="Zhang G.Q."/>
            <person name="Liu K.W."/>
            <person name="Li Z."/>
            <person name="Lohaus R."/>
            <person name="Hsiao Y.Y."/>
            <person name="Niu S.C."/>
            <person name="Wang J.Y."/>
            <person name="Lin Y.C."/>
            <person name="Xu Q."/>
            <person name="Chen L.J."/>
            <person name="Yoshida K."/>
            <person name="Fujiwara S."/>
            <person name="Wang Z.W."/>
            <person name="Zhang Y.Q."/>
            <person name="Mitsuda N."/>
            <person name="Wang M."/>
            <person name="Liu G.H."/>
            <person name="Pecoraro L."/>
            <person name="Huang H.X."/>
            <person name="Xiao X.J."/>
            <person name="Lin M."/>
            <person name="Wu X.Y."/>
            <person name="Wu W.L."/>
            <person name="Chen Y.Y."/>
            <person name="Chang S.B."/>
            <person name="Sakamoto S."/>
            <person name="Ohme-Takagi M."/>
            <person name="Yagi M."/>
            <person name="Zeng S.J."/>
            <person name="Shen C.Y."/>
            <person name="Yeh C.M."/>
            <person name="Luo Y.B."/>
            <person name="Tsai W.C."/>
            <person name="Van de Peer Y."/>
            <person name="Liu Z.J."/>
        </authorList>
    </citation>
    <scope>NUCLEOTIDE SEQUENCE [LARGE SCALE GENOMIC DNA]</scope>
    <source>
        <strain evidence="12">cv. Shenzhen</strain>
        <tissue evidence="11">Stem</tissue>
    </source>
</reference>